<keyword evidence="2" id="KW-1185">Reference proteome</keyword>
<dbReference type="OrthoDB" id="6629495at2"/>
<dbReference type="InterPro" id="IPR018680">
    <property type="entry name" value="DUF2164"/>
</dbReference>
<evidence type="ECO:0000313" key="2">
    <source>
        <dbReference type="Proteomes" id="UP000249524"/>
    </source>
</evidence>
<dbReference type="EMBL" id="QFYS01000001">
    <property type="protein sequence ID" value="RAK68599.1"/>
    <property type="molecule type" value="Genomic_DNA"/>
</dbReference>
<dbReference type="Pfam" id="PF09932">
    <property type="entry name" value="DUF2164"/>
    <property type="match status" value="1"/>
</dbReference>
<proteinExistence type="predicted"/>
<protein>
    <submittedName>
        <fullName evidence="1">DUF2164 domain-containing protein</fullName>
    </submittedName>
</protein>
<gene>
    <name evidence="1" type="ORF">DJ019_00815</name>
</gene>
<dbReference type="RefSeq" id="WP_111274091.1">
    <property type="nucleotide sequence ID" value="NZ_QFYS01000001.1"/>
</dbReference>
<evidence type="ECO:0000313" key="1">
    <source>
        <dbReference type="EMBL" id="RAK68599.1"/>
    </source>
</evidence>
<sequence length="82" mass="9291">MPSIELPKEARETLAKSLSRYLKDELDLDVAGFDAVFLSDFITETFGPHFYNQGLVDAQAILSKKLDEIGESIYQLEQPVKR</sequence>
<organism evidence="1 2">
    <name type="scientific">Phenylobacterium kunshanense</name>
    <dbReference type="NCBI Taxonomy" id="1445034"/>
    <lineage>
        <taxon>Bacteria</taxon>
        <taxon>Pseudomonadati</taxon>
        <taxon>Pseudomonadota</taxon>
        <taxon>Alphaproteobacteria</taxon>
        <taxon>Caulobacterales</taxon>
        <taxon>Caulobacteraceae</taxon>
        <taxon>Phenylobacterium</taxon>
    </lineage>
</organism>
<accession>A0A328BPS6</accession>
<dbReference type="Proteomes" id="UP000249524">
    <property type="component" value="Unassembled WGS sequence"/>
</dbReference>
<name>A0A328BPS6_9CAUL</name>
<dbReference type="AlphaFoldDB" id="A0A328BPS6"/>
<comment type="caution">
    <text evidence="1">The sequence shown here is derived from an EMBL/GenBank/DDBJ whole genome shotgun (WGS) entry which is preliminary data.</text>
</comment>
<reference evidence="1 2" key="1">
    <citation type="submission" date="2018-05" db="EMBL/GenBank/DDBJ databases">
        <authorList>
            <person name="Lanie J.A."/>
            <person name="Ng W.-L."/>
            <person name="Kazmierczak K.M."/>
            <person name="Andrzejewski T.M."/>
            <person name="Davidsen T.M."/>
            <person name="Wayne K.J."/>
            <person name="Tettelin H."/>
            <person name="Glass J.I."/>
            <person name="Rusch D."/>
            <person name="Podicherti R."/>
            <person name="Tsui H.-C.T."/>
            <person name="Winkler M.E."/>
        </authorList>
    </citation>
    <scope>NUCLEOTIDE SEQUENCE [LARGE SCALE GENOMIC DNA]</scope>
    <source>
        <strain evidence="1 2">BUT-10</strain>
    </source>
</reference>